<evidence type="ECO:0000256" key="1">
    <source>
        <dbReference type="SAM" id="MobiDB-lite"/>
    </source>
</evidence>
<accession>A0A5B7INF5</accession>
<organism evidence="2 3">
    <name type="scientific">Portunus trituberculatus</name>
    <name type="common">Swimming crab</name>
    <name type="synonym">Neptunus trituberculatus</name>
    <dbReference type="NCBI Taxonomy" id="210409"/>
    <lineage>
        <taxon>Eukaryota</taxon>
        <taxon>Metazoa</taxon>
        <taxon>Ecdysozoa</taxon>
        <taxon>Arthropoda</taxon>
        <taxon>Crustacea</taxon>
        <taxon>Multicrustacea</taxon>
        <taxon>Malacostraca</taxon>
        <taxon>Eumalacostraca</taxon>
        <taxon>Eucarida</taxon>
        <taxon>Decapoda</taxon>
        <taxon>Pleocyemata</taxon>
        <taxon>Brachyura</taxon>
        <taxon>Eubrachyura</taxon>
        <taxon>Portunoidea</taxon>
        <taxon>Portunidae</taxon>
        <taxon>Portuninae</taxon>
        <taxon>Portunus</taxon>
    </lineage>
</organism>
<dbReference type="Proteomes" id="UP000324222">
    <property type="component" value="Unassembled WGS sequence"/>
</dbReference>
<dbReference type="AlphaFoldDB" id="A0A5B7INF5"/>
<sequence length="75" mass="8690">MKVLSKGYNHAILPSWTWNLETEHLMELEAALGAKEKWNSSSLHKMKLLPIPEEYGPHNPRQSKRQPKPSKMLNL</sequence>
<evidence type="ECO:0000313" key="2">
    <source>
        <dbReference type="EMBL" id="MPC83186.1"/>
    </source>
</evidence>
<feature type="region of interest" description="Disordered" evidence="1">
    <location>
        <begin position="50"/>
        <end position="75"/>
    </location>
</feature>
<dbReference type="EMBL" id="VSRR010061802">
    <property type="protein sequence ID" value="MPC83186.1"/>
    <property type="molecule type" value="Genomic_DNA"/>
</dbReference>
<proteinExistence type="predicted"/>
<comment type="caution">
    <text evidence="2">The sequence shown here is derived from an EMBL/GenBank/DDBJ whole genome shotgun (WGS) entry which is preliminary data.</text>
</comment>
<gene>
    <name evidence="2" type="ORF">E2C01_077886</name>
</gene>
<reference evidence="2 3" key="1">
    <citation type="submission" date="2019-05" db="EMBL/GenBank/DDBJ databases">
        <title>Another draft genome of Portunus trituberculatus and its Hox gene families provides insights of decapod evolution.</title>
        <authorList>
            <person name="Jeong J.-H."/>
            <person name="Song I."/>
            <person name="Kim S."/>
            <person name="Choi T."/>
            <person name="Kim D."/>
            <person name="Ryu S."/>
            <person name="Kim W."/>
        </authorList>
    </citation>
    <scope>NUCLEOTIDE SEQUENCE [LARGE SCALE GENOMIC DNA]</scope>
    <source>
        <tissue evidence="2">Muscle</tissue>
    </source>
</reference>
<name>A0A5B7INF5_PORTR</name>
<evidence type="ECO:0000313" key="3">
    <source>
        <dbReference type="Proteomes" id="UP000324222"/>
    </source>
</evidence>
<protein>
    <submittedName>
        <fullName evidence="2">Uncharacterized protein</fullName>
    </submittedName>
</protein>
<keyword evidence="3" id="KW-1185">Reference proteome</keyword>